<organism evidence="2 3">
    <name type="scientific">Pomacea canaliculata</name>
    <name type="common">Golden apple snail</name>
    <dbReference type="NCBI Taxonomy" id="400727"/>
    <lineage>
        <taxon>Eukaryota</taxon>
        <taxon>Metazoa</taxon>
        <taxon>Spiralia</taxon>
        <taxon>Lophotrochozoa</taxon>
        <taxon>Mollusca</taxon>
        <taxon>Gastropoda</taxon>
        <taxon>Caenogastropoda</taxon>
        <taxon>Architaenioglossa</taxon>
        <taxon>Ampullarioidea</taxon>
        <taxon>Ampullariidae</taxon>
        <taxon>Pomacea</taxon>
    </lineage>
</organism>
<dbReference type="InterPro" id="IPR043502">
    <property type="entry name" value="DNA/RNA_pol_sf"/>
</dbReference>
<dbReference type="Proteomes" id="UP000245119">
    <property type="component" value="Linkage Group LG6"/>
</dbReference>
<dbReference type="Gene3D" id="3.30.70.270">
    <property type="match status" value="2"/>
</dbReference>
<protein>
    <recommendedName>
        <fullName evidence="1">Reverse transcriptase/retrotransposon-derived protein RNase H-like domain-containing protein</fullName>
    </recommendedName>
</protein>
<dbReference type="CDD" id="cd09274">
    <property type="entry name" value="RNase_HI_RT_Ty3"/>
    <property type="match status" value="1"/>
</dbReference>
<dbReference type="STRING" id="400727.A0A2T7P652"/>
<gene>
    <name evidence="2" type="ORF">C0Q70_11461</name>
</gene>
<dbReference type="SUPFAM" id="SSF56672">
    <property type="entry name" value="DNA/RNA polymerases"/>
    <property type="match status" value="1"/>
</dbReference>
<evidence type="ECO:0000259" key="1">
    <source>
        <dbReference type="Pfam" id="PF17919"/>
    </source>
</evidence>
<feature type="domain" description="Reverse transcriptase/retrotransposon-derived protein RNase H-like" evidence="1">
    <location>
        <begin position="143"/>
        <end position="242"/>
    </location>
</feature>
<dbReference type="InterPro" id="IPR041577">
    <property type="entry name" value="RT_RNaseH_2"/>
</dbReference>
<name>A0A2T7P652_POMCA</name>
<evidence type="ECO:0000313" key="2">
    <source>
        <dbReference type="EMBL" id="PVD28866.1"/>
    </source>
</evidence>
<dbReference type="FunFam" id="3.10.20.370:FF:000001">
    <property type="entry name" value="Retrovirus-related Pol polyprotein from transposon 17.6-like protein"/>
    <property type="match status" value="1"/>
</dbReference>
<sequence length="294" mass="32795">MNLAELIIFLDDILIHGTNLQQIEDRTIKSLERLRCFKLKLDPDKCIFATTEVRHLGCLISAEGIRPDPEKIEALTSWPVPKTVRDVKAFLGFAGFYRRWIPQFAQIAKPLNDLTVGHVPHKLKKTAKKAGALNLSSDISHLWGEREQGAFESLIKAPTADPMLGIADQSQPFILHCDASGTGLGAVLYQHQQGELKVIAYASRGLNKTEVNYPAHKREFLALKWAMAEKFHDYILGSRVTVVTDNNPNAKLDAVSYRWLSSLSLYDFDLVYKQGSTHTCGRVVKATAGPARSK</sequence>
<dbReference type="Gene3D" id="3.10.20.370">
    <property type="match status" value="1"/>
</dbReference>
<comment type="caution">
    <text evidence="2">The sequence shown here is derived from an EMBL/GenBank/DDBJ whole genome shotgun (WGS) entry which is preliminary data.</text>
</comment>
<dbReference type="EMBL" id="PZQS01000006">
    <property type="protein sequence ID" value="PVD28866.1"/>
    <property type="molecule type" value="Genomic_DNA"/>
</dbReference>
<accession>A0A2T7P652</accession>
<dbReference type="InterPro" id="IPR043128">
    <property type="entry name" value="Rev_trsase/Diguanyl_cyclase"/>
</dbReference>
<dbReference type="FunFam" id="3.30.70.270:FF:000020">
    <property type="entry name" value="Transposon Tf2-6 polyprotein-like Protein"/>
    <property type="match status" value="1"/>
</dbReference>
<dbReference type="AlphaFoldDB" id="A0A2T7P652"/>
<dbReference type="OrthoDB" id="10059114at2759"/>
<proteinExistence type="predicted"/>
<dbReference type="PANTHER" id="PTHR33064:SF37">
    <property type="entry name" value="RIBONUCLEASE H"/>
    <property type="match status" value="1"/>
</dbReference>
<dbReference type="InterPro" id="IPR051320">
    <property type="entry name" value="Viral_Replic_Matur_Polypro"/>
</dbReference>
<reference evidence="2 3" key="1">
    <citation type="submission" date="2018-04" db="EMBL/GenBank/DDBJ databases">
        <title>The genome of golden apple snail Pomacea canaliculata provides insight into stress tolerance and invasive adaptation.</title>
        <authorList>
            <person name="Liu C."/>
            <person name="Liu B."/>
            <person name="Ren Y."/>
            <person name="Zhang Y."/>
            <person name="Wang H."/>
            <person name="Li S."/>
            <person name="Jiang F."/>
            <person name="Yin L."/>
            <person name="Zhang G."/>
            <person name="Qian W."/>
            <person name="Fan W."/>
        </authorList>
    </citation>
    <scope>NUCLEOTIDE SEQUENCE [LARGE SCALE GENOMIC DNA]</scope>
    <source>
        <strain evidence="2">SZHN2017</strain>
        <tissue evidence="2">Muscle</tissue>
    </source>
</reference>
<evidence type="ECO:0000313" key="3">
    <source>
        <dbReference type="Proteomes" id="UP000245119"/>
    </source>
</evidence>
<dbReference type="PANTHER" id="PTHR33064">
    <property type="entry name" value="POL PROTEIN"/>
    <property type="match status" value="1"/>
</dbReference>
<dbReference type="Pfam" id="PF17919">
    <property type="entry name" value="RT_RNaseH_2"/>
    <property type="match status" value="1"/>
</dbReference>
<keyword evidence="3" id="KW-1185">Reference proteome</keyword>